<evidence type="ECO:0008006" key="3">
    <source>
        <dbReference type="Google" id="ProtNLM"/>
    </source>
</evidence>
<evidence type="ECO:0000313" key="2">
    <source>
        <dbReference type="Proteomes" id="UP001058860"/>
    </source>
</evidence>
<dbReference type="RefSeq" id="WP_353865585.1">
    <property type="nucleotide sequence ID" value="NZ_CP088295.1"/>
</dbReference>
<protein>
    <recommendedName>
        <fullName evidence="3">Lipoprotein</fullName>
    </recommendedName>
</protein>
<keyword evidence="2" id="KW-1185">Reference proteome</keyword>
<sequence length="157" mass="17274">MTARHVIAALAVGIVVTGCQDPYDESRQPPRPTPSAADGRDAVVRAFAMGWINWDWQSVADQQRSLAGLATPVLARQLRQDAASSRNAAVLARQRPGSRGRLVVLELSSAGRGLAVTQESTLTDGHADLGGERYRVYLVSTRKWRGEWRVSRWEPQQ</sequence>
<dbReference type="EMBL" id="CP088295">
    <property type="protein sequence ID" value="UUY05119.1"/>
    <property type="molecule type" value="Genomic_DNA"/>
</dbReference>
<dbReference type="PROSITE" id="PS51257">
    <property type="entry name" value="PROKAR_LIPOPROTEIN"/>
    <property type="match status" value="1"/>
</dbReference>
<accession>A0ABY5PKH8</accession>
<organism evidence="1 2">
    <name type="scientific">Svornostia abyssi</name>
    <dbReference type="NCBI Taxonomy" id="2898438"/>
    <lineage>
        <taxon>Bacteria</taxon>
        <taxon>Bacillati</taxon>
        <taxon>Actinomycetota</taxon>
        <taxon>Thermoleophilia</taxon>
        <taxon>Solirubrobacterales</taxon>
        <taxon>Baekduiaceae</taxon>
        <taxon>Svornostia</taxon>
    </lineage>
</organism>
<name>A0ABY5PKH8_9ACTN</name>
<gene>
    <name evidence="1" type="ORF">LRS13_06210</name>
</gene>
<evidence type="ECO:0000313" key="1">
    <source>
        <dbReference type="EMBL" id="UUY05119.1"/>
    </source>
</evidence>
<proteinExistence type="predicted"/>
<dbReference type="Proteomes" id="UP001058860">
    <property type="component" value="Chromosome"/>
</dbReference>
<reference evidence="2" key="1">
    <citation type="submission" date="2021-11" db="EMBL/GenBank/DDBJ databases">
        <title>Cultivation dependent microbiological survey of springs from the worlds oldest radium mine currently devoted to the extraction of radon-saturated water.</title>
        <authorList>
            <person name="Kapinusova G."/>
            <person name="Smrhova T."/>
            <person name="Strejcek M."/>
            <person name="Suman J."/>
            <person name="Jani K."/>
            <person name="Pajer P."/>
            <person name="Uhlik O."/>
        </authorList>
    </citation>
    <scope>NUCLEOTIDE SEQUENCE [LARGE SCALE GENOMIC DNA]</scope>
    <source>
        <strain evidence="2">J379</strain>
    </source>
</reference>